<comment type="caution">
    <text evidence="3">The sequence shown here is derived from an EMBL/GenBank/DDBJ whole genome shotgun (WGS) entry which is preliminary data.</text>
</comment>
<dbReference type="Pfam" id="PF02190">
    <property type="entry name" value="LON_substr_bdg"/>
    <property type="match status" value="1"/>
</dbReference>
<dbReference type="Gene3D" id="1.20.58.1480">
    <property type="match status" value="1"/>
</dbReference>
<sequence length="276" mass="31140">MALLSQSLLLRPRSLPFFPVKRLTPLVQPLVHTTHTKGHDLSICHASSEASHSIPDLVELPIYPLPVVLFPGAVLPLQLWEFRYRIMMHTLLQTDLKFGVLFSNPMLSGTEHYSHQVGCVAEVVKHQRLVDGRFSIICKGLERFCIACIQRTKPYMVATVTRLEDRPPDPAQGDNLEKLASEVEGYMKNVIRLANRLEGKNQDNQNDDIEFRSGQLPTPFSFFVASNFEGAPSEQQELLEMDDTAARLEREIDMLKITINYIIAVLAVKDVFSSSP</sequence>
<dbReference type="AlphaFoldDB" id="A0A833VZ22"/>
<dbReference type="SMART" id="SM00464">
    <property type="entry name" value="LON"/>
    <property type="match status" value="1"/>
</dbReference>
<dbReference type="PROSITE" id="PS51787">
    <property type="entry name" value="LON_N"/>
    <property type="match status" value="1"/>
</dbReference>
<keyword evidence="3" id="KW-0645">Protease</keyword>
<dbReference type="EMBL" id="SWLB01000001">
    <property type="protein sequence ID" value="KAF3341428.1"/>
    <property type="molecule type" value="Genomic_DNA"/>
</dbReference>
<accession>A0A833VZ22</accession>
<keyword evidence="1" id="KW-0175">Coiled coil</keyword>
<protein>
    <submittedName>
        <fullName evidence="3">Lon protease</fullName>
    </submittedName>
</protein>
<dbReference type="Proteomes" id="UP000623129">
    <property type="component" value="Unassembled WGS sequence"/>
</dbReference>
<keyword evidence="4" id="KW-1185">Reference proteome</keyword>
<gene>
    <name evidence="3" type="ORF">FCM35_KLT00066</name>
</gene>
<proteinExistence type="predicted"/>
<keyword evidence="3" id="KW-0378">Hydrolase</keyword>
<evidence type="ECO:0000256" key="1">
    <source>
        <dbReference type="SAM" id="Coils"/>
    </source>
</evidence>
<dbReference type="GO" id="GO:0008233">
    <property type="term" value="F:peptidase activity"/>
    <property type="evidence" value="ECO:0007669"/>
    <property type="project" value="UniProtKB-KW"/>
</dbReference>
<dbReference type="GO" id="GO:0006508">
    <property type="term" value="P:proteolysis"/>
    <property type="evidence" value="ECO:0007669"/>
    <property type="project" value="UniProtKB-KW"/>
</dbReference>
<organism evidence="3 4">
    <name type="scientific">Carex littledalei</name>
    <dbReference type="NCBI Taxonomy" id="544730"/>
    <lineage>
        <taxon>Eukaryota</taxon>
        <taxon>Viridiplantae</taxon>
        <taxon>Streptophyta</taxon>
        <taxon>Embryophyta</taxon>
        <taxon>Tracheophyta</taxon>
        <taxon>Spermatophyta</taxon>
        <taxon>Magnoliopsida</taxon>
        <taxon>Liliopsida</taxon>
        <taxon>Poales</taxon>
        <taxon>Cyperaceae</taxon>
        <taxon>Cyperoideae</taxon>
        <taxon>Cariceae</taxon>
        <taxon>Carex</taxon>
        <taxon>Carex subgen. Euthyceras</taxon>
    </lineage>
</organism>
<dbReference type="InterPro" id="IPR046336">
    <property type="entry name" value="Lon_prtase_N_sf"/>
</dbReference>
<reference evidence="3" key="1">
    <citation type="submission" date="2020-01" db="EMBL/GenBank/DDBJ databases">
        <title>Genome sequence of Kobresia littledalei, the first chromosome-level genome in the family Cyperaceae.</title>
        <authorList>
            <person name="Qu G."/>
        </authorList>
    </citation>
    <scope>NUCLEOTIDE SEQUENCE</scope>
    <source>
        <strain evidence="3">C.B.Clarke</strain>
        <tissue evidence="3">Leaf</tissue>
    </source>
</reference>
<dbReference type="SUPFAM" id="SSF88697">
    <property type="entry name" value="PUA domain-like"/>
    <property type="match status" value="1"/>
</dbReference>
<evidence type="ECO:0000313" key="4">
    <source>
        <dbReference type="Proteomes" id="UP000623129"/>
    </source>
</evidence>
<dbReference type="PANTHER" id="PTHR46732">
    <property type="entry name" value="ATP-DEPENDENT PROTEASE LA (LON) DOMAIN PROTEIN"/>
    <property type="match status" value="1"/>
</dbReference>
<feature type="domain" description="Lon N-terminal" evidence="2">
    <location>
        <begin position="57"/>
        <end position="259"/>
    </location>
</feature>
<dbReference type="OrthoDB" id="264917at2759"/>
<name>A0A833VZ22_9POAL</name>
<dbReference type="Gene3D" id="2.30.130.40">
    <property type="entry name" value="LON domain-like"/>
    <property type="match status" value="1"/>
</dbReference>
<dbReference type="InterPro" id="IPR015947">
    <property type="entry name" value="PUA-like_sf"/>
</dbReference>
<evidence type="ECO:0000259" key="2">
    <source>
        <dbReference type="PROSITE" id="PS51787"/>
    </source>
</evidence>
<evidence type="ECO:0000313" key="3">
    <source>
        <dbReference type="EMBL" id="KAF3341428.1"/>
    </source>
</evidence>
<feature type="coiled-coil region" evidence="1">
    <location>
        <begin position="231"/>
        <end position="258"/>
    </location>
</feature>
<dbReference type="PANTHER" id="PTHR46732:SF8">
    <property type="entry name" value="ATP-DEPENDENT PROTEASE LA (LON) DOMAIN PROTEIN"/>
    <property type="match status" value="1"/>
</dbReference>
<dbReference type="InterPro" id="IPR003111">
    <property type="entry name" value="Lon_prtase_N"/>
</dbReference>